<comment type="caution">
    <text evidence="1">The sequence shown here is derived from an EMBL/GenBank/DDBJ whole genome shotgun (WGS) entry which is preliminary data.</text>
</comment>
<keyword evidence="2" id="KW-1185">Reference proteome</keyword>
<sequence>MQVDVLCKLCGNALKTVSHALWGYSKLKSIRLNCGMMSGVERVDELAFLDLMLLSSSRLSRAELELLGIVLWKVWFRRNRVIHGGSLLQHEEVVGCSYRWKLSASGSLKLNVDVVLCVDKQLMGVGLVLRDHSGLVVRAAA</sequence>
<gene>
    <name evidence="1" type="ORF">JRO89_XS13G0200500</name>
</gene>
<protein>
    <submittedName>
        <fullName evidence="1">Uncharacterized protein</fullName>
    </submittedName>
</protein>
<organism evidence="1 2">
    <name type="scientific">Xanthoceras sorbifolium</name>
    <dbReference type="NCBI Taxonomy" id="99658"/>
    <lineage>
        <taxon>Eukaryota</taxon>
        <taxon>Viridiplantae</taxon>
        <taxon>Streptophyta</taxon>
        <taxon>Embryophyta</taxon>
        <taxon>Tracheophyta</taxon>
        <taxon>Spermatophyta</taxon>
        <taxon>Magnoliopsida</taxon>
        <taxon>eudicotyledons</taxon>
        <taxon>Gunneridae</taxon>
        <taxon>Pentapetalae</taxon>
        <taxon>rosids</taxon>
        <taxon>malvids</taxon>
        <taxon>Sapindales</taxon>
        <taxon>Sapindaceae</taxon>
        <taxon>Xanthoceroideae</taxon>
        <taxon>Xanthoceras</taxon>
    </lineage>
</organism>
<dbReference type="EMBL" id="JAFEMO010000013">
    <property type="protein sequence ID" value="KAH7550484.1"/>
    <property type="molecule type" value="Genomic_DNA"/>
</dbReference>
<dbReference type="Proteomes" id="UP000827721">
    <property type="component" value="Unassembled WGS sequence"/>
</dbReference>
<evidence type="ECO:0000313" key="2">
    <source>
        <dbReference type="Proteomes" id="UP000827721"/>
    </source>
</evidence>
<reference evidence="1 2" key="1">
    <citation type="submission" date="2021-02" db="EMBL/GenBank/DDBJ databases">
        <title>Plant Genome Project.</title>
        <authorList>
            <person name="Zhang R.-G."/>
        </authorList>
    </citation>
    <scope>NUCLEOTIDE SEQUENCE [LARGE SCALE GENOMIC DNA]</scope>
    <source>
        <tissue evidence="1">Leaves</tissue>
    </source>
</reference>
<accession>A0ABQ8H978</accession>
<evidence type="ECO:0000313" key="1">
    <source>
        <dbReference type="EMBL" id="KAH7550484.1"/>
    </source>
</evidence>
<proteinExistence type="predicted"/>
<name>A0ABQ8H978_9ROSI</name>